<dbReference type="EMBL" id="JAGIYY010000001">
    <property type="protein sequence ID" value="MBP0437373.1"/>
    <property type="molecule type" value="Genomic_DNA"/>
</dbReference>
<dbReference type="InterPro" id="IPR019734">
    <property type="entry name" value="TPR_rpt"/>
</dbReference>
<dbReference type="GO" id="GO:0008757">
    <property type="term" value="F:S-adenosylmethionine-dependent methyltransferase activity"/>
    <property type="evidence" value="ECO:0007669"/>
    <property type="project" value="InterPro"/>
</dbReference>
<dbReference type="PANTHER" id="PTHR43861">
    <property type="entry name" value="TRANS-ACONITATE 2-METHYLTRANSFERASE-RELATED"/>
    <property type="match status" value="1"/>
</dbReference>
<dbReference type="PROSITE" id="PS50005">
    <property type="entry name" value="TPR"/>
    <property type="match status" value="1"/>
</dbReference>
<keyword evidence="3" id="KW-0808">Transferase</keyword>
<keyword evidence="1" id="KW-0802">TPR repeat</keyword>
<sequence>MVIASLSSGDLLADRRADYAEMLAEGGDLVAAAELMAAAMELAPAWAAGWFRLGELREKGGDMRGAAQAWREALRLEPADRLGATLKLALIGEASVPETPPAEFVEALFDDYADRFDASLLGKLDYRVPQLIEAAIQGSGRSRFSHGVDLGCGTGLMGEKLRPICERLDGIDLSAEMLRKAEARGVYDRLIKGDISEWEAGRWVDLVTAADVFMYVGTLDTVFRQVAGMLARNGLFVFSVEVSDGDELVLRESRRYAHSQAYVERELAAAGLQLWAITRETIRQDRGEAIKGLVVVAAPS</sequence>
<reference evidence="3" key="1">
    <citation type="submission" date="2021-03" db="EMBL/GenBank/DDBJ databases">
        <title>Genome sequencing and assembly of Tianweitania sediminis.</title>
        <authorList>
            <person name="Chhetri G."/>
        </authorList>
    </citation>
    <scope>NUCLEOTIDE SEQUENCE</scope>
    <source>
        <strain evidence="3">Z8</strain>
    </source>
</reference>
<dbReference type="AlphaFoldDB" id="A0A8J7UH42"/>
<keyword evidence="4" id="KW-1185">Reference proteome</keyword>
<dbReference type="Gene3D" id="3.40.50.150">
    <property type="entry name" value="Vaccinia Virus protein VP39"/>
    <property type="match status" value="1"/>
</dbReference>
<dbReference type="GO" id="GO:0032259">
    <property type="term" value="P:methylation"/>
    <property type="evidence" value="ECO:0007669"/>
    <property type="project" value="UniProtKB-KW"/>
</dbReference>
<comment type="caution">
    <text evidence="3">The sequence shown here is derived from an EMBL/GenBank/DDBJ whole genome shotgun (WGS) entry which is preliminary data.</text>
</comment>
<dbReference type="CDD" id="cd02440">
    <property type="entry name" value="AdoMet_MTases"/>
    <property type="match status" value="1"/>
</dbReference>
<dbReference type="InterPro" id="IPR029063">
    <property type="entry name" value="SAM-dependent_MTases_sf"/>
</dbReference>
<accession>A0A8J7UH42</accession>
<dbReference type="InterPro" id="IPR011990">
    <property type="entry name" value="TPR-like_helical_dom_sf"/>
</dbReference>
<dbReference type="SUPFAM" id="SSF48452">
    <property type="entry name" value="TPR-like"/>
    <property type="match status" value="1"/>
</dbReference>
<name>A0A8J7UH42_9HYPH</name>
<keyword evidence="3" id="KW-0489">Methyltransferase</keyword>
<feature type="repeat" description="TPR" evidence="1">
    <location>
        <begin position="47"/>
        <end position="80"/>
    </location>
</feature>
<proteinExistence type="predicted"/>
<protein>
    <submittedName>
        <fullName evidence="3">Methyltransferase domain-containing protein</fullName>
    </submittedName>
</protein>
<dbReference type="SUPFAM" id="SSF53335">
    <property type="entry name" value="S-adenosyl-L-methionine-dependent methyltransferases"/>
    <property type="match status" value="1"/>
</dbReference>
<dbReference type="RefSeq" id="WP_209333389.1">
    <property type="nucleotide sequence ID" value="NZ_JAGIYY010000001.1"/>
</dbReference>
<evidence type="ECO:0000313" key="3">
    <source>
        <dbReference type="EMBL" id="MBP0437373.1"/>
    </source>
</evidence>
<dbReference type="InterPro" id="IPR013216">
    <property type="entry name" value="Methyltransf_11"/>
</dbReference>
<dbReference type="PANTHER" id="PTHR43861:SF1">
    <property type="entry name" value="TRANS-ACONITATE 2-METHYLTRANSFERASE"/>
    <property type="match status" value="1"/>
</dbReference>
<gene>
    <name evidence="3" type="ORF">J5Y06_01750</name>
</gene>
<evidence type="ECO:0000259" key="2">
    <source>
        <dbReference type="Pfam" id="PF08241"/>
    </source>
</evidence>
<dbReference type="Pfam" id="PF08241">
    <property type="entry name" value="Methyltransf_11"/>
    <property type="match status" value="1"/>
</dbReference>
<feature type="domain" description="Methyltransferase type 11" evidence="2">
    <location>
        <begin position="148"/>
        <end position="238"/>
    </location>
</feature>
<dbReference type="Gene3D" id="1.25.40.10">
    <property type="entry name" value="Tetratricopeptide repeat domain"/>
    <property type="match status" value="1"/>
</dbReference>
<evidence type="ECO:0000256" key="1">
    <source>
        <dbReference type="PROSITE-ProRule" id="PRU00339"/>
    </source>
</evidence>
<organism evidence="3 4">
    <name type="scientific">Tianweitania sediminis</name>
    <dbReference type="NCBI Taxonomy" id="1502156"/>
    <lineage>
        <taxon>Bacteria</taxon>
        <taxon>Pseudomonadati</taxon>
        <taxon>Pseudomonadota</taxon>
        <taxon>Alphaproteobacteria</taxon>
        <taxon>Hyphomicrobiales</taxon>
        <taxon>Phyllobacteriaceae</taxon>
        <taxon>Tianweitania</taxon>
    </lineage>
</organism>
<dbReference type="Proteomes" id="UP000666240">
    <property type="component" value="Unassembled WGS sequence"/>
</dbReference>
<evidence type="ECO:0000313" key="4">
    <source>
        <dbReference type="Proteomes" id="UP000666240"/>
    </source>
</evidence>